<accession>A0A8X6YAG9</accession>
<dbReference type="AlphaFoldDB" id="A0A8X6YAG9"/>
<sequence length="151" mass="16441">MTLYPKDMWLHIYTVGSSQNDGSAGAGFYCENLFGGSLAAGLGITNCDAEIEVVRQVICHLTNLSISYIGAVFLVDSKSKILTLCSLHNSDSMEEEKIESQGRLECHVSSTEASVLPKNWQSSLNPMKPWFIFVSGSEFLGKVGTECPPNN</sequence>
<keyword evidence="2" id="KW-1185">Reference proteome</keyword>
<dbReference type="Proteomes" id="UP000886998">
    <property type="component" value="Unassembled WGS sequence"/>
</dbReference>
<proteinExistence type="predicted"/>
<gene>
    <name evidence="1" type="primary">AVEN_63787_1</name>
    <name evidence="1" type="ORF">TNIN_72221</name>
</gene>
<dbReference type="EMBL" id="BMAV01016775">
    <property type="protein sequence ID" value="GFY67839.1"/>
    <property type="molecule type" value="Genomic_DNA"/>
</dbReference>
<comment type="caution">
    <text evidence="1">The sequence shown here is derived from an EMBL/GenBank/DDBJ whole genome shotgun (WGS) entry which is preliminary data.</text>
</comment>
<reference evidence="1" key="1">
    <citation type="submission" date="2020-08" db="EMBL/GenBank/DDBJ databases">
        <title>Multicomponent nature underlies the extraordinary mechanical properties of spider dragline silk.</title>
        <authorList>
            <person name="Kono N."/>
            <person name="Nakamura H."/>
            <person name="Mori M."/>
            <person name="Yoshida Y."/>
            <person name="Ohtoshi R."/>
            <person name="Malay A.D."/>
            <person name="Moran D.A.P."/>
            <person name="Tomita M."/>
            <person name="Numata K."/>
            <person name="Arakawa K."/>
        </authorList>
    </citation>
    <scope>NUCLEOTIDE SEQUENCE</scope>
</reference>
<protein>
    <submittedName>
        <fullName evidence="1">Uncharacterized protein</fullName>
    </submittedName>
</protein>
<evidence type="ECO:0000313" key="1">
    <source>
        <dbReference type="EMBL" id="GFY67839.1"/>
    </source>
</evidence>
<name>A0A8X6YAG9_9ARAC</name>
<dbReference type="OrthoDB" id="7617354at2759"/>
<organism evidence="1 2">
    <name type="scientific">Trichonephila inaurata madagascariensis</name>
    <dbReference type="NCBI Taxonomy" id="2747483"/>
    <lineage>
        <taxon>Eukaryota</taxon>
        <taxon>Metazoa</taxon>
        <taxon>Ecdysozoa</taxon>
        <taxon>Arthropoda</taxon>
        <taxon>Chelicerata</taxon>
        <taxon>Arachnida</taxon>
        <taxon>Araneae</taxon>
        <taxon>Araneomorphae</taxon>
        <taxon>Entelegynae</taxon>
        <taxon>Araneoidea</taxon>
        <taxon>Nephilidae</taxon>
        <taxon>Trichonephila</taxon>
        <taxon>Trichonephila inaurata</taxon>
    </lineage>
</organism>
<evidence type="ECO:0000313" key="2">
    <source>
        <dbReference type="Proteomes" id="UP000886998"/>
    </source>
</evidence>